<feature type="compositionally biased region" description="Basic and acidic residues" evidence="2">
    <location>
        <begin position="904"/>
        <end position="919"/>
    </location>
</feature>
<dbReference type="Pfam" id="PF13086">
    <property type="entry name" value="AAA_11"/>
    <property type="match status" value="1"/>
</dbReference>
<proteinExistence type="predicted"/>
<feature type="region of interest" description="Disordered" evidence="2">
    <location>
        <begin position="809"/>
        <end position="834"/>
    </location>
</feature>
<dbReference type="Proteomes" id="UP001239994">
    <property type="component" value="Unassembled WGS sequence"/>
</dbReference>
<feature type="compositionally biased region" description="Basic and acidic residues" evidence="2">
    <location>
        <begin position="2396"/>
        <end position="2405"/>
    </location>
</feature>
<feature type="region of interest" description="Disordered" evidence="2">
    <location>
        <begin position="1206"/>
        <end position="1275"/>
    </location>
</feature>
<dbReference type="GO" id="GO:0016604">
    <property type="term" value="C:nuclear body"/>
    <property type="evidence" value="ECO:0007669"/>
    <property type="project" value="TreeGrafter"/>
</dbReference>
<feature type="region of interest" description="Disordered" evidence="2">
    <location>
        <begin position="2330"/>
        <end position="2509"/>
    </location>
</feature>
<dbReference type="InterPro" id="IPR041679">
    <property type="entry name" value="DNA2/NAM7-like_C"/>
</dbReference>
<gene>
    <name evidence="5" type="ORF">P4O66_021107</name>
</gene>
<feature type="region of interest" description="Disordered" evidence="2">
    <location>
        <begin position="1468"/>
        <end position="1541"/>
    </location>
</feature>
<feature type="compositionally biased region" description="Basic and acidic residues" evidence="2">
    <location>
        <begin position="2436"/>
        <end position="2458"/>
    </location>
</feature>
<feature type="compositionally biased region" description="Pro residues" evidence="2">
    <location>
        <begin position="1470"/>
        <end position="1495"/>
    </location>
</feature>
<dbReference type="InterPro" id="IPR041677">
    <property type="entry name" value="DNA2/NAM7_AAA_11"/>
</dbReference>
<feature type="compositionally biased region" description="Polar residues" evidence="2">
    <location>
        <begin position="686"/>
        <end position="700"/>
    </location>
</feature>
<evidence type="ECO:0000313" key="6">
    <source>
        <dbReference type="Proteomes" id="UP001239994"/>
    </source>
</evidence>
<dbReference type="Gene3D" id="3.40.50.300">
    <property type="entry name" value="P-loop containing nucleotide triphosphate hydrolases"/>
    <property type="match status" value="2"/>
</dbReference>
<dbReference type="FunFam" id="3.40.50.300:FF:000810">
    <property type="entry name" value="probable helicase senataxin"/>
    <property type="match status" value="1"/>
</dbReference>
<feature type="region of interest" description="Disordered" evidence="2">
    <location>
        <begin position="1295"/>
        <end position="1336"/>
    </location>
</feature>
<feature type="domain" description="DNA2/NAM7 helicase helicase" evidence="3">
    <location>
        <begin position="1815"/>
        <end position="2095"/>
    </location>
</feature>
<dbReference type="CDD" id="cd18042">
    <property type="entry name" value="DEXXQc_SETX"/>
    <property type="match status" value="1"/>
</dbReference>
<comment type="caution">
    <text evidence="5">The sequence shown here is derived from an EMBL/GenBank/DDBJ whole genome shotgun (WGS) entry which is preliminary data.</text>
</comment>
<feature type="domain" description="DNA2/NAM7 helicase-like C-terminal" evidence="4">
    <location>
        <begin position="2102"/>
        <end position="2291"/>
    </location>
</feature>
<evidence type="ECO:0000313" key="5">
    <source>
        <dbReference type="EMBL" id="KAK1803710.1"/>
    </source>
</evidence>
<feature type="compositionally biased region" description="Basic and acidic residues" evidence="2">
    <location>
        <begin position="2356"/>
        <end position="2373"/>
    </location>
</feature>
<dbReference type="PANTHER" id="PTHR10887">
    <property type="entry name" value="DNA2/NAM7 HELICASE FAMILY"/>
    <property type="match status" value="1"/>
</dbReference>
<evidence type="ECO:0000256" key="1">
    <source>
        <dbReference type="SAM" id="Coils"/>
    </source>
</evidence>
<reference evidence="5" key="1">
    <citation type="submission" date="2023-03" db="EMBL/GenBank/DDBJ databases">
        <title>Electrophorus voltai genome.</title>
        <authorList>
            <person name="Bian C."/>
        </authorList>
    </citation>
    <scope>NUCLEOTIDE SEQUENCE</scope>
    <source>
        <strain evidence="5">CB-2022</strain>
        <tissue evidence="5">Muscle</tissue>
    </source>
</reference>
<dbReference type="PANTHER" id="PTHR10887:SF495">
    <property type="entry name" value="HELICASE SENATAXIN ISOFORM X1-RELATED"/>
    <property type="match status" value="1"/>
</dbReference>
<feature type="compositionally biased region" description="Basic and acidic residues" evidence="2">
    <location>
        <begin position="2474"/>
        <end position="2495"/>
    </location>
</feature>
<dbReference type="CDD" id="cd18808">
    <property type="entry name" value="SF1_C_Upf1"/>
    <property type="match status" value="1"/>
</dbReference>
<dbReference type="SUPFAM" id="SSF52540">
    <property type="entry name" value="P-loop containing nucleoside triphosphate hydrolases"/>
    <property type="match status" value="1"/>
</dbReference>
<feature type="compositionally biased region" description="Low complexity" evidence="2">
    <location>
        <begin position="2374"/>
        <end position="2383"/>
    </location>
</feature>
<feature type="coiled-coil region" evidence="1">
    <location>
        <begin position="1948"/>
        <end position="2020"/>
    </location>
</feature>
<dbReference type="GO" id="GO:0004386">
    <property type="term" value="F:helicase activity"/>
    <property type="evidence" value="ECO:0007669"/>
    <property type="project" value="InterPro"/>
</dbReference>
<feature type="region of interest" description="Disordered" evidence="2">
    <location>
        <begin position="669"/>
        <end position="701"/>
    </location>
</feature>
<dbReference type="InterPro" id="IPR047187">
    <property type="entry name" value="SF1_C_Upf1"/>
</dbReference>
<dbReference type="GO" id="GO:0006369">
    <property type="term" value="P:termination of RNA polymerase II transcription"/>
    <property type="evidence" value="ECO:0007669"/>
    <property type="project" value="TreeGrafter"/>
</dbReference>
<evidence type="ECO:0008006" key="7">
    <source>
        <dbReference type="Google" id="ProtNLM"/>
    </source>
</evidence>
<accession>A0AAD8ZRS5</accession>
<feature type="compositionally biased region" description="Acidic residues" evidence="2">
    <location>
        <begin position="1244"/>
        <end position="1253"/>
    </location>
</feature>
<feature type="compositionally biased region" description="Polar residues" evidence="2">
    <location>
        <begin position="1299"/>
        <end position="1318"/>
    </location>
</feature>
<dbReference type="InterPro" id="IPR045055">
    <property type="entry name" value="DNA2/NAM7-like"/>
</dbReference>
<evidence type="ECO:0000259" key="4">
    <source>
        <dbReference type="Pfam" id="PF13087"/>
    </source>
</evidence>
<dbReference type="GO" id="GO:0001147">
    <property type="term" value="F:transcription termination site sequence-specific DNA binding"/>
    <property type="evidence" value="ECO:0007669"/>
    <property type="project" value="TreeGrafter"/>
</dbReference>
<evidence type="ECO:0000259" key="3">
    <source>
        <dbReference type="Pfam" id="PF13086"/>
    </source>
</evidence>
<name>A0AAD8ZRS5_9TELE</name>
<feature type="region of interest" description="Disordered" evidence="2">
    <location>
        <begin position="895"/>
        <end position="920"/>
    </location>
</feature>
<keyword evidence="6" id="KW-1185">Reference proteome</keyword>
<dbReference type="InterPro" id="IPR027417">
    <property type="entry name" value="P-loop_NTPase"/>
</dbReference>
<evidence type="ECO:0000256" key="2">
    <source>
        <dbReference type="SAM" id="MobiDB-lite"/>
    </source>
</evidence>
<dbReference type="EMBL" id="JAROKS010000005">
    <property type="protein sequence ID" value="KAK1803710.1"/>
    <property type="molecule type" value="Genomic_DNA"/>
</dbReference>
<sequence length="2509" mass="279729">MSVQTWSRLGYEKGVGKLYWTEMNKCVHTVMETCLWCSAESDEVVTVTLQRYCTDRMSPQEMQSANDDLIHCGECVVKYHGVRDGVPHLHKRLWELETSRLLKVCQKLLDVKLEEADVYVVDDGQERPVLEFSPEEFIVRLRFPIMEVLKYPYLLCNRDLCNVLVKVICKMQEMENPVPVTGKYQGIYLLMVHPNEMVRRWAIATARSLGRVDRDMYYELEEIFSCMFYIVELGISLDFPELDDYCSGKIQMLPSHLYDSKNKKNYWLGSRWGCGALYGQSDGGGGTSSRWQADGPYLQLCSCVAGVCMLLMQLDSQAMDSLFMGPEKCTNILQCILNTMTDRREEEDGASDPFWPALQCFMVILDRLGSQVWSRIEPTDAFQAVTLAPSYVDEIQNIRQKTTGTRVKLEHKDDEDMVSCSQMVYDCYSAEQGNGWSDWPSDRTGSSTAVIFEEMSCLVNILQSEIGQDMRVYGSTFLWFIPFVRSVMELPELGIVFLVIHYLCDKINMDVLSGHAHTCDKVTEFFVRVLVDVIELHLSKDCMSVLEPCTREWVMVIVLSAMLSGEACVNVTSDRKGRSHRVTSTSSHASVTGVGAMSQACMKLILALLKKGRRMGTDPDATRFLNLLNVHLREVPSRGWNLTKSECDDLQNCLGKLAKAIGSRSAASAVPSALPTPPAGPPGSLISLNSTSPHSPQQPQCKDAETCTRAAFSVVKEEPQWECAETQDFCSGLETIGAKKEPRSPVLISEIKAELKPDFGKIEEIRSKLSDGQNLVKIQAIAMRRSDSGRGLNECHNLEDAGCVSGNTYPAPSGSAKQTEHSKNNWNEDSDEDASLVRRRCRKISLGGLSSDSEHDACDSRNMSTQPFRSAMEDAHSNIIVISDDEVDASDEKLVGEGPCSEASKTKSVLDKSPGRDYDDQSESQVFEFETQENIPSAWYNLSLDGPAMTKKHKRHTTSEACTSCDAAEPLSSWASKTQPVTDEDIEKACQQVEEQISKQQQLWEPFASSTLAPAKPSDSPEMQDHFIQPKPRAPKTPTKKSAMADAKGKPCRNKKAVLIQPLSKKLNRGTHSASAQEPEKPPPSMTPSSEPPFSVYPLTSSSVTCQVSSPAIVPPKKVRKHVESESAAERLGLKKKQRKAFELSQRSLDCVGELRSYGQNVHVEPQQKSKRISGKGKPQPKLMGKGRKKLLAFQEVQCCMQSRRKCQRLKPTSTAPQKPAESPVTETLSKPTCTPGSTGEPERGEEEEEDDYSFLPCSQPDPDQKTDSKKAAKRVKLAMPEEFDKLRSEQISHALLSDSHSLENSKGTDGSASSTTECAERANEGGFDNEDEWRSLTQNEATDMELCSQVDEMEQYGFCTQRDPVDMDIDTAEPDTTLGGAGAAPNCLSTSVSERATPAAPAQSSINDGLFLKPGLPPVTHKAKPSTAKIYASISRSASLAKEMEKASKHVPTACVAKAKAAHSSPLVLPLPNPARVPPAPQPPPKPFTPPQPPMGSLNQAAKAVPSKLAQPPANQANKAVPHRSILHPSNPFPKSTDPLPNISQASQLRSYNTRPRPAAPVSVPAATMDLPQTLDHSYLTQAVLKWEHRMFDNYKTFGPPDDLHPLPLKKVPTMFSSYPDYFSVLFPLLLLNAFEELATEWHSGSKIELDLKVQGIEYCNRIAGASFTASLNSQQDMKQLYPKEEDLVFLWLPENTGAYTSDEPEIHDSLPCVGFVSRSVVYSKGGGQPSTLNLTIQTRGNVSSVSNKPVRCKVIGSLVTTLREFRALCELKLGMMKKAILSRHVAYLTPCQEDQRQRGTPTFYLQESVGDVYNEDQEKAIGYGVAMVKRSQKTPKILLIHGPPGTGKSKTIVGLLYKLLIDVSDRASTSVSHQGKCSRMRILVCAPSNAAIDNLMKKMIPTFKEKSNCPQGNCGDINLVRLGSEKTISAVLHPFSLDRQTKARTLKAQQASDSDIQRQKEELEQRIENISQQCARTLKKSDEFVQLMAQKSHYLKEREKLGRQLKENRRKRQEVQARLLQEANVICSTLSTSGSVVLESAFRRLGREPFSCVIVDEAGQAKETETLIPFLYRCPSLILVGDPEQLPPTVVSQNAKKLGYDQSLMARLMVSLHPLQSASVFLSMQYRMHPDICEFPSKYIYSKKLKTHCRTAEKRCSLNWPFEPYRVFDVTDGRESRVRESFYNLKEVQLVLLLLSLVREEQAVRVGVITPYNAQKQHILEALETLKDSRSPSVEVNTVDGFQGRDMDCIIVSCVRASSEMGSIGFVGNRQRMNVTITRAKFSLFILGHLHTLREQSDWGALIEDAARRGTIIKTQERDFHEATRKVLKRDLLSRNPSYPHTGGLGPASPKDPAPNHREAVPARRPSEPSHSRSPTVSSSTGGWSRRASLPPTHADRPRDPRLSSRPSAPRLVEAQPIRELDRSRQSLLHPKQPVREPDRDWRRSCPRQPVRDWRRSCPRQLVRDGQSLLDPRQRAHGEAHHHDEDPHVRTDPAHSSPWLSHRKRRR</sequence>
<dbReference type="Pfam" id="PF13087">
    <property type="entry name" value="AAA_12"/>
    <property type="match status" value="1"/>
</dbReference>
<keyword evidence="1" id="KW-0175">Coiled coil</keyword>
<feature type="region of interest" description="Disordered" evidence="2">
    <location>
        <begin position="1011"/>
        <end position="1096"/>
    </location>
</feature>
<feature type="region of interest" description="Disordered" evidence="2">
    <location>
        <begin position="1162"/>
        <end position="1188"/>
    </location>
</feature>
<organism evidence="5 6">
    <name type="scientific">Electrophorus voltai</name>
    <dbReference type="NCBI Taxonomy" id="2609070"/>
    <lineage>
        <taxon>Eukaryota</taxon>
        <taxon>Metazoa</taxon>
        <taxon>Chordata</taxon>
        <taxon>Craniata</taxon>
        <taxon>Vertebrata</taxon>
        <taxon>Euteleostomi</taxon>
        <taxon>Actinopterygii</taxon>
        <taxon>Neopterygii</taxon>
        <taxon>Teleostei</taxon>
        <taxon>Ostariophysi</taxon>
        <taxon>Gymnotiformes</taxon>
        <taxon>Gymnotoidei</taxon>
        <taxon>Gymnotidae</taxon>
        <taxon>Electrophorus</taxon>
    </lineage>
</organism>
<protein>
    <recommendedName>
        <fullName evidence="7">Helicase senataxin</fullName>
    </recommendedName>
</protein>
<feature type="compositionally biased region" description="Polar residues" evidence="2">
    <location>
        <begin position="1225"/>
        <end position="1238"/>
    </location>
</feature>
<feature type="region of interest" description="Disordered" evidence="2">
    <location>
        <begin position="1366"/>
        <end position="1410"/>
    </location>
</feature>